<protein>
    <submittedName>
        <fullName evidence="1">DUF4357 domain-containing protein</fullName>
    </submittedName>
</protein>
<accession>A0ABW3HAF5</accession>
<proteinExistence type="predicted"/>
<dbReference type="Proteomes" id="UP001596977">
    <property type="component" value="Unassembled WGS sequence"/>
</dbReference>
<evidence type="ECO:0000313" key="2">
    <source>
        <dbReference type="Proteomes" id="UP001596977"/>
    </source>
</evidence>
<reference evidence="2" key="1">
    <citation type="journal article" date="2019" name="Int. J. Syst. Evol. Microbiol.">
        <title>The Global Catalogue of Microorganisms (GCM) 10K type strain sequencing project: providing services to taxonomists for standard genome sequencing and annotation.</title>
        <authorList>
            <consortium name="The Broad Institute Genomics Platform"/>
            <consortium name="The Broad Institute Genome Sequencing Center for Infectious Disease"/>
            <person name="Wu L."/>
            <person name="Ma J."/>
        </authorList>
    </citation>
    <scope>NUCLEOTIDE SEQUENCE [LARGE SCALE GENOMIC DNA]</scope>
    <source>
        <strain evidence="2">CCUG 62982</strain>
    </source>
</reference>
<evidence type="ECO:0000313" key="1">
    <source>
        <dbReference type="EMBL" id="MFD0946641.1"/>
    </source>
</evidence>
<gene>
    <name evidence="1" type="ORF">ACFQ1E_09850</name>
</gene>
<organism evidence="1 2">
    <name type="scientific">Sphingomonas canadensis</name>
    <dbReference type="NCBI Taxonomy" id="1219257"/>
    <lineage>
        <taxon>Bacteria</taxon>
        <taxon>Pseudomonadati</taxon>
        <taxon>Pseudomonadota</taxon>
        <taxon>Alphaproteobacteria</taxon>
        <taxon>Sphingomonadales</taxon>
        <taxon>Sphingomonadaceae</taxon>
        <taxon>Sphingomonas</taxon>
    </lineage>
</organism>
<name>A0ABW3HAF5_9SPHN</name>
<dbReference type="RefSeq" id="WP_264944289.1">
    <property type="nucleotide sequence ID" value="NZ_JAPDRA010000004.1"/>
</dbReference>
<keyword evidence="2" id="KW-1185">Reference proteome</keyword>
<sequence>MEIRVSLEVYKALTAALSYEGQTYDDVLRALLSLDSPLESESNSSFLEGVETLSEGLARGLDPKAFHSRGLRLPEGTKLRARYKGVPYIAEIKGGHWIDMAGQSQPSPSAAASSITGNNVNGLKFWEAQLPGEVLWRRLESLVRR</sequence>
<dbReference type="EMBL" id="JBHTJG010000004">
    <property type="protein sequence ID" value="MFD0946641.1"/>
    <property type="molecule type" value="Genomic_DNA"/>
</dbReference>
<comment type="caution">
    <text evidence="1">The sequence shown here is derived from an EMBL/GenBank/DDBJ whole genome shotgun (WGS) entry which is preliminary data.</text>
</comment>